<evidence type="ECO:0000256" key="1">
    <source>
        <dbReference type="SAM" id="Coils"/>
    </source>
</evidence>
<reference evidence="2 3" key="1">
    <citation type="submission" date="2017-09" db="EMBL/GenBank/DDBJ databases">
        <title>Large-scale bioinformatics analysis of Bacillus genomes uncovers conserved roles of natural products in bacterial physiology.</title>
        <authorList>
            <consortium name="Agbiome Team Llc"/>
            <person name="Bleich R.M."/>
            <person name="Grubbs K.J."/>
            <person name="Santa Maria K.C."/>
            <person name="Allen S.E."/>
            <person name="Farag S."/>
            <person name="Shank E.A."/>
            <person name="Bowers A."/>
        </authorList>
    </citation>
    <scope>NUCLEOTIDE SEQUENCE [LARGE SCALE GENOMIC DNA]</scope>
    <source>
        <strain evidence="2 3">AFS022681</strain>
    </source>
</reference>
<evidence type="ECO:0000313" key="3">
    <source>
        <dbReference type="Proteomes" id="UP000220032"/>
    </source>
</evidence>
<proteinExistence type="predicted"/>
<dbReference type="Pfam" id="PF13558">
    <property type="entry name" value="SbcC_Walker_B"/>
    <property type="match status" value="1"/>
</dbReference>
<protein>
    <submittedName>
        <fullName evidence="2">TIGR02680 family protein</fullName>
    </submittedName>
</protein>
<comment type="caution">
    <text evidence="2">The sequence shown here is derived from an EMBL/GenBank/DDBJ whole genome shotgun (WGS) entry which is preliminary data.</text>
</comment>
<gene>
    <name evidence="2" type="ORF">CN307_31670</name>
</gene>
<feature type="coiled-coil region" evidence="1">
    <location>
        <begin position="810"/>
        <end position="837"/>
    </location>
</feature>
<feature type="coiled-coil region" evidence="1">
    <location>
        <begin position="555"/>
        <end position="589"/>
    </location>
</feature>
<feature type="coiled-coil region" evidence="1">
    <location>
        <begin position="751"/>
        <end position="785"/>
    </location>
</feature>
<keyword evidence="1" id="KW-0175">Coiled coil</keyword>
<dbReference type="InterPro" id="IPR013496">
    <property type="entry name" value="CHP02680"/>
</dbReference>
<feature type="coiled-coil region" evidence="1">
    <location>
        <begin position="284"/>
        <end position="346"/>
    </location>
</feature>
<dbReference type="EMBL" id="NTRR01000093">
    <property type="protein sequence ID" value="PFE07169.1"/>
    <property type="molecule type" value="Genomic_DNA"/>
</dbReference>
<dbReference type="RefSeq" id="WP_098344173.1">
    <property type="nucleotide sequence ID" value="NZ_NTRR01000093.1"/>
</dbReference>
<dbReference type="NCBIfam" id="TIGR02680">
    <property type="entry name" value="TIGR02680 family protein"/>
    <property type="match status" value="1"/>
</dbReference>
<dbReference type="Proteomes" id="UP000220032">
    <property type="component" value="Unassembled WGS sequence"/>
</dbReference>
<feature type="coiled-coil region" evidence="1">
    <location>
        <begin position="878"/>
        <end position="926"/>
    </location>
</feature>
<sequence>MTKDTRWRPNQAGFLNFWFFKDDIFEFINGKLHLMGENMSGKSVTTQSLITILLDGKKDATRMDTFGSRSRTLRDTFLGSTGDKDKQERNNQDKLGYTYLEYKRGIHDEYITTGMGLQAKAGVQDLDYWFFIILDNSRIGRRPQDIKLYKEERIDGDVKKIPLSKEELREQLGEGGKIYTTNAEYMKAVNDYLFQFREIQVFEHLIKLLIALRSNKLGGGQKPKMVYEILTNSLSSLSSEELSPLSNTIESIDTIERELTELQFAYDYIEVITSVYEAYHEVYLAEVANGYLKAENRLQNLYERQRYNSNQLSTTQSNIVKLTEEIAHLEAKEKTLNERIEALRSKEAKDLSIQKGRLENQKIDINRLMKPKQEQKKNKETKIKEMNQLFEATSTNSLKLINHLKDELSEMEHCALESSFKQHSRHAGHFITRYEHFDYDFSLWNQDIQSYQTFIHDIQKQIFDLEKLGHKKTVLMEEKNKASVLLNQKQEELRMMRKKLDELKKTFSNEMDEWLEDNEFLVMNEEEKEQLLKKLYHFPYSVTERELKEMIEHQYTDVKRKINDEIHQVDRLEGEIGQKQSSVEEELNEWIVGKMPQPYLSKEKESVLEAIKDWNIPHILFYDAVEFQDGLTEKEMASIESALENTGLLTTVIADSKWDPQLSEHITVPNKQGTQYVFNLTQYLKPSKKTGKLAVWVEELLSHVGISKDEECFILSNGNFKNGIIKGQASIKESPQYLGERVQIHYKKQIMSSLENKLDEISHELEKLSQEKSDLFLQLDLLDDEYHNLPDSSEILDLYQALNRNEQSINNIFETKLDSERKRLTTLQNEMDTMTRRIQVEADFTETPLTSEAFSQVRDEMQRYDRYLNQIKMTYTELKSIQQSMDSYNTQKQSLMEDVDNLSVEISSHEKELQKIEVQISVIMEEMERSGLLDNERQILEYMKELHSIPDKKDYLRKNLLKEESKSLQLSEKISFMLKEQGVREVIRDAWEKYFSSLFTLGENDTLRRVAEGYLEIARNYLVGKEDLRNLCTRSEKELLKEFYKSRQAIAQYSPILDEYCSKIEDNLEIPSELEELNLDTEWNNLISLRKYKLVLDIQINGIIQRREPRYVLSVLKERMDLQRANLSERDKRMYEEILLGSIGRTIKRKIVQTKEWVKSLNEIMMNINTGGGLQFGIKWVPLKATTEEELNTREIVRLLEIDAPLLKPEDREKLIDHFRSKIETRKLEQGLDQYTGFDLKETFKEILDYRNWFEFQLISKYVNEEEFTLVDQDKFGKFSGGGRALALYIPILAAVSSCYGEAHYDSPRIISMDEVWAGIDNKNINEMYKLLEELEFDFISNSQFVSGCSPALKGLSIYELIRPKNSKEINFGRYIWNGKYKEYVKNNLLSEDYPGSANM</sequence>
<name>A0A2A8ZQG7_BACCE</name>
<organism evidence="2 3">
    <name type="scientific">Bacillus cereus</name>
    <dbReference type="NCBI Taxonomy" id="1396"/>
    <lineage>
        <taxon>Bacteria</taxon>
        <taxon>Bacillati</taxon>
        <taxon>Bacillota</taxon>
        <taxon>Bacilli</taxon>
        <taxon>Bacillales</taxon>
        <taxon>Bacillaceae</taxon>
        <taxon>Bacillus</taxon>
        <taxon>Bacillus cereus group</taxon>
    </lineage>
</organism>
<feature type="coiled-coil region" evidence="1">
    <location>
        <begin position="479"/>
        <end position="513"/>
    </location>
</feature>
<evidence type="ECO:0000313" key="2">
    <source>
        <dbReference type="EMBL" id="PFE07169.1"/>
    </source>
</evidence>
<accession>A0A2A8ZQG7</accession>